<evidence type="ECO:0000256" key="2">
    <source>
        <dbReference type="ARBA" id="ARBA00012418"/>
    </source>
</evidence>
<dbReference type="EMBL" id="LN902844">
    <property type="protein sequence ID" value="CDI97706.1"/>
    <property type="molecule type" value="Genomic_DNA"/>
</dbReference>
<dbReference type="AlphaFoldDB" id="A0A087VZB8"/>
<dbReference type="Pfam" id="PF14700">
    <property type="entry name" value="RPOL_N"/>
    <property type="match status" value="1"/>
</dbReference>
<gene>
    <name evidence="11" type="ORF">EmuJ_000150100</name>
</gene>
<evidence type="ECO:0000313" key="12">
    <source>
        <dbReference type="Proteomes" id="UP000017246"/>
    </source>
</evidence>
<evidence type="ECO:0000256" key="5">
    <source>
        <dbReference type="ARBA" id="ARBA00022695"/>
    </source>
</evidence>
<keyword evidence="4 9" id="KW-0808">Transferase</keyword>
<evidence type="ECO:0000259" key="10">
    <source>
        <dbReference type="SMART" id="SM01311"/>
    </source>
</evidence>
<name>A0A087VZB8_ECHMU</name>
<evidence type="ECO:0000256" key="1">
    <source>
        <dbReference type="ARBA" id="ARBA00009493"/>
    </source>
</evidence>
<evidence type="ECO:0000313" key="11">
    <source>
        <dbReference type="EMBL" id="CDI97706.1"/>
    </source>
</evidence>
<evidence type="ECO:0000256" key="7">
    <source>
        <dbReference type="ARBA" id="ARBA00023163"/>
    </source>
</evidence>
<keyword evidence="6" id="KW-0809">Transit peptide</keyword>
<protein>
    <recommendedName>
        <fullName evidence="2 9">DNA-directed RNA polymerase</fullName>
        <ecNumber evidence="2 9">2.7.7.6</ecNumber>
    </recommendedName>
</protein>
<dbReference type="PROSITE" id="PS00900">
    <property type="entry name" value="RNA_POL_PHAGE_1"/>
    <property type="match status" value="1"/>
</dbReference>
<organism evidence="11 12">
    <name type="scientific">Echinococcus multilocularis</name>
    <name type="common">Fox tapeworm</name>
    <dbReference type="NCBI Taxonomy" id="6211"/>
    <lineage>
        <taxon>Eukaryota</taxon>
        <taxon>Metazoa</taxon>
        <taxon>Spiralia</taxon>
        <taxon>Lophotrochozoa</taxon>
        <taxon>Platyhelminthes</taxon>
        <taxon>Cestoda</taxon>
        <taxon>Eucestoda</taxon>
        <taxon>Cyclophyllidea</taxon>
        <taxon>Taeniidae</taxon>
        <taxon>Echinococcus</taxon>
    </lineage>
</organism>
<dbReference type="GO" id="GO:0034245">
    <property type="term" value="C:mitochondrial DNA-directed RNA polymerase complex"/>
    <property type="evidence" value="ECO:0007669"/>
    <property type="project" value="TreeGrafter"/>
</dbReference>
<dbReference type="GO" id="GO:0001018">
    <property type="term" value="F:mitochondrial promoter sequence-specific DNA binding"/>
    <property type="evidence" value="ECO:0007669"/>
    <property type="project" value="TreeGrafter"/>
</dbReference>
<comment type="function">
    <text evidence="9">DNA-dependent RNA polymerase catalyzes the transcription of DNA into RNA using the four ribonucleoside triphosphates as substrates.</text>
</comment>
<evidence type="ECO:0000256" key="4">
    <source>
        <dbReference type="ARBA" id="ARBA00022679"/>
    </source>
</evidence>
<dbReference type="FunFam" id="1.10.287.280:FF:000001">
    <property type="entry name" value="DNA-directed RNA polymerase"/>
    <property type="match status" value="1"/>
</dbReference>
<sequence length="1224" mass="138939">MPDAMVKDVPESSQRNRSKYVTASSLLEQINAVPRARLFPSQLRLILKYQSFLSLNFLESCKTVVSEADTDCKELNSILGRIYFNNDSFAAYTDACLQTAEKFQMLRSLINRRKESRIEENLEKGNVILSDSLYSLICRYFASRDDWLALERSLTWLREDGIPPTFNICVASLECLGGLLHRSIHGKSLPKSLNHKLTTEHRHIHSYVEEKALEIIALADKYGINVYEDLLRYPRQTQSLEKILTALFFVTPDREPSLTFLAAQSTTLRTYKTRETTKRVSSVLDKTPLSPANIFADVFPSSQAMVEAFQEQMHLEIMGQVPVSPVLPFFEEMLKQAPEIAKTAIHSSHQLRHRFRSAELRQSLEAEQNTHWRRQLTEAFEATLQRLKVAHARGQITAYPFLKILPKKSYVDLMIQAINTIVTDTALQHVSRSLFLLRLGERVEAACVVWRKQNAGILEEMAKAYKTYADMFTSSTRNVEHFREMWFRALQVNAESGASLDQEWPKWNSHILLTVGHELYRILYDNLTFNINALRSRDASKVGRQEANVLFEVSSDNPGEARYEIRVHPTLLKWYSASDRSSPLMFNPTELPMLCPPLPWIDSKHAGYLLSSSAATRFIRKPNYFPGGDASANDDLDFDISTIPSVFDSLNALSACPWKVNKPILDAMLQVARGGGDKSLSIPETKSLFPIPPRKFDSTLTREERIAAYRQAHNIRKVHDETRSLWATEMYRLSIANHYRDKVFWFPHSMDFRGRVYPCPPHFHHMGSDVARGLIVFAKGLPLGERGLRWLKIHLANLTGNVKRSSNDEREAYTDSILDEIVDSADRPFDGRGWWREQEEPWQTLACCRELTAALRHPTSPSTYVSYFPVHQDGSCNGLQHYAAMGRDERGAASVSLEDCERPRDVYSDVTEVVEARRRADAAEGNEAAIALEGAVQRRVIKQSVMTTVYGVTLYGATAQIRRQLRELPIFQTPAGADADRRLGPASAYLARLTLSSIGAIFSSSTATQAWFAKLARHITRCRGCRISWITPLGLPVVQPYVKQANFELNLWSGELTNAAASTTAWATALTKAARCAEQQFRRGGARDSLVGLPLPDPVKQQNAFPPNFIHSLDSCHMMLTALHCLRAGVMFASVHDCFWTHAASVDQLNRICREEFVALHSENVLENLSDYLREKFEYSQAELEKLPEKKRDEAVNFNNLLKQFPKRGNFDLSKVLTSTYFFS</sequence>
<dbReference type="STRING" id="6211.A0A087VZB8"/>
<keyword evidence="12" id="KW-1185">Reference proteome</keyword>
<keyword evidence="5 9" id="KW-0548">Nucleotidyltransferase</keyword>
<dbReference type="eggNOG" id="KOG1038">
    <property type="taxonomic scope" value="Eukaryota"/>
</dbReference>
<dbReference type="SMART" id="SM01311">
    <property type="entry name" value="RPOL_N"/>
    <property type="match status" value="1"/>
</dbReference>
<dbReference type="PANTHER" id="PTHR10102:SF0">
    <property type="entry name" value="DNA-DIRECTED RNA POLYMERASE, MITOCHONDRIAL"/>
    <property type="match status" value="1"/>
</dbReference>
<reference evidence="11" key="2">
    <citation type="submission" date="2015-11" db="EMBL/GenBank/DDBJ databases">
        <authorList>
            <person name="Zhang Y."/>
            <person name="Guo Z."/>
        </authorList>
    </citation>
    <scope>NUCLEOTIDE SEQUENCE</scope>
</reference>
<comment type="similarity">
    <text evidence="1 9">Belongs to the phage and mitochondrial RNA polymerase family.</text>
</comment>
<dbReference type="Gene3D" id="1.10.150.20">
    <property type="entry name" value="5' to 3' exonuclease, C-terminal subdomain"/>
    <property type="match status" value="1"/>
</dbReference>
<keyword evidence="7 9" id="KW-0804">Transcription</keyword>
<evidence type="ECO:0000256" key="9">
    <source>
        <dbReference type="RuleBase" id="RU003805"/>
    </source>
</evidence>
<dbReference type="PANTHER" id="PTHR10102">
    <property type="entry name" value="DNA-DIRECTED RNA POLYMERASE, MITOCHONDRIAL"/>
    <property type="match status" value="1"/>
</dbReference>
<dbReference type="OMA" id="CRISWIT"/>
<keyword evidence="3 9" id="KW-0240">DNA-directed RNA polymerase</keyword>
<dbReference type="Proteomes" id="UP000017246">
    <property type="component" value="Unassembled WGS sequence"/>
</dbReference>
<evidence type="ECO:0000256" key="3">
    <source>
        <dbReference type="ARBA" id="ARBA00022478"/>
    </source>
</evidence>
<evidence type="ECO:0000256" key="6">
    <source>
        <dbReference type="ARBA" id="ARBA00022946"/>
    </source>
</evidence>
<accession>A0A087VZB8</accession>
<dbReference type="Pfam" id="PF00940">
    <property type="entry name" value="RNA_pol"/>
    <property type="match status" value="1"/>
</dbReference>
<dbReference type="Gene3D" id="1.10.1320.10">
    <property type="entry name" value="DNA-directed RNA polymerase, N-terminal domain"/>
    <property type="match status" value="1"/>
</dbReference>
<dbReference type="InterPro" id="IPR046950">
    <property type="entry name" value="DNA-dir_Rpol_C_phage-type"/>
</dbReference>
<dbReference type="InterPro" id="IPR029262">
    <property type="entry name" value="RPOL_N"/>
</dbReference>
<dbReference type="InterPro" id="IPR002092">
    <property type="entry name" value="DNA-dir_Rpol_phage-type"/>
</dbReference>
<comment type="catalytic activity">
    <reaction evidence="8 9">
        <text>RNA(n) + a ribonucleoside 5'-triphosphate = RNA(n+1) + diphosphate</text>
        <dbReference type="Rhea" id="RHEA:21248"/>
        <dbReference type="Rhea" id="RHEA-COMP:14527"/>
        <dbReference type="Rhea" id="RHEA-COMP:17342"/>
        <dbReference type="ChEBI" id="CHEBI:33019"/>
        <dbReference type="ChEBI" id="CHEBI:61557"/>
        <dbReference type="ChEBI" id="CHEBI:140395"/>
        <dbReference type="EC" id="2.7.7.6"/>
    </reaction>
</comment>
<dbReference type="SUPFAM" id="SSF56672">
    <property type="entry name" value="DNA/RNA polymerases"/>
    <property type="match status" value="1"/>
</dbReference>
<reference evidence="11" key="1">
    <citation type="journal article" date="2013" name="Nature">
        <title>The genomes of four tapeworm species reveal adaptations to parasitism.</title>
        <authorList>
            <person name="Tsai I.J."/>
            <person name="Zarowiecki M."/>
            <person name="Holroyd N."/>
            <person name="Garciarrubio A."/>
            <person name="Sanchez-Flores A."/>
            <person name="Brooks K.L."/>
            <person name="Tracey A."/>
            <person name="Bobes R.J."/>
            <person name="Fragoso G."/>
            <person name="Sciutto E."/>
            <person name="Aslett M."/>
            <person name="Beasley H."/>
            <person name="Bennett H.M."/>
            <person name="Cai J."/>
            <person name="Camicia F."/>
            <person name="Clark R."/>
            <person name="Cucher M."/>
            <person name="De Silva N."/>
            <person name="Day T.A."/>
            <person name="Deplazes P."/>
            <person name="Estrada K."/>
            <person name="Fernandez C."/>
            <person name="Holland P.W."/>
            <person name="Hou J."/>
            <person name="Hu S."/>
            <person name="Huckvale T."/>
            <person name="Hung S.S."/>
            <person name="Kamenetzky L."/>
            <person name="Keane J.A."/>
            <person name="Kiss F."/>
            <person name="Koziol U."/>
            <person name="Lambert O."/>
            <person name="Liu K."/>
            <person name="Luo X."/>
            <person name="Luo Y."/>
            <person name="Macchiaroli N."/>
            <person name="Nichol S."/>
            <person name="Paps J."/>
            <person name="Parkinson J."/>
            <person name="Pouchkina-Stantcheva N."/>
            <person name="Riddiford N."/>
            <person name="Rosenzvit M."/>
            <person name="Salinas G."/>
            <person name="Wasmuth J.D."/>
            <person name="Zamanian M."/>
            <person name="Zheng Y."/>
            <person name="Cai X."/>
            <person name="Soberon X."/>
            <person name="Olson P.D."/>
            <person name="Laclette J.P."/>
            <person name="Brehm K."/>
            <person name="Berriman M."/>
            <person name="Garciarrubio A."/>
            <person name="Bobes R.J."/>
            <person name="Fragoso G."/>
            <person name="Sanchez-Flores A."/>
            <person name="Estrada K."/>
            <person name="Cevallos M.A."/>
            <person name="Morett E."/>
            <person name="Gonzalez V."/>
            <person name="Portillo T."/>
            <person name="Ochoa-Leyva A."/>
            <person name="Jose M.V."/>
            <person name="Sciutto E."/>
            <person name="Landa A."/>
            <person name="Jimenez L."/>
            <person name="Valdes V."/>
            <person name="Carrero J.C."/>
            <person name="Larralde C."/>
            <person name="Morales-Montor J."/>
            <person name="Limon-Lason J."/>
            <person name="Soberon X."/>
            <person name="Laclette J.P."/>
        </authorList>
    </citation>
    <scope>NUCLEOTIDE SEQUENCE [LARGE SCALE GENOMIC DNA]</scope>
</reference>
<dbReference type="PROSITE" id="PS00489">
    <property type="entry name" value="RNA_POL_PHAGE_2"/>
    <property type="match status" value="1"/>
</dbReference>
<feature type="domain" description="DNA-directed RNA polymerase N-terminal" evidence="10">
    <location>
        <begin position="310"/>
        <end position="655"/>
    </location>
</feature>
<dbReference type="Gene3D" id="1.10.287.280">
    <property type="match status" value="1"/>
</dbReference>
<dbReference type="InterPro" id="IPR043502">
    <property type="entry name" value="DNA/RNA_pol_sf"/>
</dbReference>
<dbReference type="OrthoDB" id="276422at2759"/>
<dbReference type="EC" id="2.7.7.6" evidence="2 9"/>
<dbReference type="InterPro" id="IPR037159">
    <property type="entry name" value="RNA_POL_N_sf"/>
</dbReference>
<evidence type="ECO:0000256" key="8">
    <source>
        <dbReference type="ARBA" id="ARBA00048552"/>
    </source>
</evidence>
<proteinExistence type="inferred from homology"/>
<dbReference type="GO" id="GO:0006390">
    <property type="term" value="P:mitochondrial transcription"/>
    <property type="evidence" value="ECO:0007669"/>
    <property type="project" value="TreeGrafter"/>
</dbReference>
<dbReference type="GO" id="GO:0003899">
    <property type="term" value="F:DNA-directed RNA polymerase activity"/>
    <property type="evidence" value="ECO:0007669"/>
    <property type="project" value="UniProtKB-EC"/>
</dbReference>